<dbReference type="EMBL" id="CAJVCH010412898">
    <property type="protein sequence ID" value="CAG7818154.1"/>
    <property type="molecule type" value="Genomic_DNA"/>
</dbReference>
<dbReference type="Proteomes" id="UP000708208">
    <property type="component" value="Unassembled WGS sequence"/>
</dbReference>
<name>A0A8J2KSF8_9HEXA</name>
<reference evidence="1" key="1">
    <citation type="submission" date="2021-06" db="EMBL/GenBank/DDBJ databases">
        <authorList>
            <person name="Hodson N. C."/>
            <person name="Mongue J. A."/>
            <person name="Jaron S. K."/>
        </authorList>
    </citation>
    <scope>NUCLEOTIDE SEQUENCE</scope>
</reference>
<accession>A0A8J2KSF8</accession>
<dbReference type="PANTHER" id="PTHR33053:SF24">
    <property type="entry name" value="TRANSPOSASE DOMAIN-CONTAINING PROTEIN"/>
    <property type="match status" value="1"/>
</dbReference>
<organism evidence="1 2">
    <name type="scientific">Allacma fusca</name>
    <dbReference type="NCBI Taxonomy" id="39272"/>
    <lineage>
        <taxon>Eukaryota</taxon>
        <taxon>Metazoa</taxon>
        <taxon>Ecdysozoa</taxon>
        <taxon>Arthropoda</taxon>
        <taxon>Hexapoda</taxon>
        <taxon>Collembola</taxon>
        <taxon>Symphypleona</taxon>
        <taxon>Sminthuridae</taxon>
        <taxon>Allacma</taxon>
    </lineage>
</organism>
<gene>
    <name evidence="1" type="ORF">AFUS01_LOCUS28677</name>
</gene>
<comment type="caution">
    <text evidence="1">The sequence shown here is derived from an EMBL/GenBank/DDBJ whole genome shotgun (WGS) entry which is preliminary data.</text>
</comment>
<keyword evidence="2" id="KW-1185">Reference proteome</keyword>
<protein>
    <submittedName>
        <fullName evidence="1">Uncharacterized protein</fullName>
    </submittedName>
</protein>
<sequence length="427" mass="49308">MEVRTNEYSGRNLRRKRNAMVRLKLAKFKGFCKNGRQDQFWQILCSLPDTDTNSFLIGLYEGASKPSRAYAFLRRFVQELAELISTGVTFREVNYQLSVNCICCDAPARAFVTTIKNHNAYYGCGKCSTSGTYVDKKLVFLDSEAAKRTDESFRNKEKKEHHTGTYEEAKPKVPHFEQFSELSDMESHPEKPIQRSRAGRTYINNTHFGHTAGLSRRRHDSNGEASNIEKKFIVCPIDPSLFENDVTNVNHQDELPYNQQHPIAEESNNRDILFSDGNNREFNNQISIKFLEHFEVFKKEVFTKLAVIESNQNTMQSATFSLVNNARVNNLNLFARSPPNDEYEFNFPFRTMREFRQFDARIKAEPEFKKALFAYLDSIRGSDLTVAVYDILKEVLAFELAYRFIYTGVRGKQNVSLLNINDIIFGV</sequence>
<dbReference type="PANTHER" id="PTHR33053">
    <property type="entry name" value="PROTEIN, PUTATIVE-RELATED"/>
    <property type="match status" value="1"/>
</dbReference>
<dbReference type="OrthoDB" id="7554291at2759"/>
<evidence type="ECO:0000313" key="1">
    <source>
        <dbReference type="EMBL" id="CAG7818154.1"/>
    </source>
</evidence>
<evidence type="ECO:0000313" key="2">
    <source>
        <dbReference type="Proteomes" id="UP000708208"/>
    </source>
</evidence>
<dbReference type="AlphaFoldDB" id="A0A8J2KSF8"/>
<proteinExistence type="predicted"/>